<accession>B1VWF2</accession>
<proteinExistence type="predicted"/>
<dbReference type="EMBL" id="AP009493">
    <property type="protein sequence ID" value="BAG18278.1"/>
    <property type="molecule type" value="Genomic_DNA"/>
</dbReference>
<dbReference type="KEGG" id="sgr:SGR_1449"/>
<dbReference type="InterPro" id="IPR036890">
    <property type="entry name" value="HATPase_C_sf"/>
</dbReference>
<protein>
    <recommendedName>
        <fullName evidence="4">Regulatory protein</fullName>
    </recommendedName>
</protein>
<evidence type="ECO:0000313" key="3">
    <source>
        <dbReference type="Proteomes" id="UP000001685"/>
    </source>
</evidence>
<evidence type="ECO:0000313" key="2">
    <source>
        <dbReference type="EMBL" id="BAG18278.1"/>
    </source>
</evidence>
<dbReference type="AlphaFoldDB" id="B1VWF2"/>
<organism evidence="2 3">
    <name type="scientific">Streptomyces griseus subsp. griseus (strain JCM 4626 / CBS 651.72 / NBRC 13350 / KCC S-0626 / ISP 5235)</name>
    <dbReference type="NCBI Taxonomy" id="455632"/>
    <lineage>
        <taxon>Bacteria</taxon>
        <taxon>Bacillati</taxon>
        <taxon>Actinomycetota</taxon>
        <taxon>Actinomycetes</taxon>
        <taxon>Kitasatosporales</taxon>
        <taxon>Streptomycetaceae</taxon>
        <taxon>Streptomyces</taxon>
    </lineage>
</organism>
<reference evidence="3" key="1">
    <citation type="journal article" date="2008" name="J. Bacteriol.">
        <title>Genome sequence of the streptomycin-producing microorganism Streptomyces griseus IFO 13350.</title>
        <authorList>
            <person name="Ohnishi Y."/>
            <person name="Ishikawa J."/>
            <person name="Hara H."/>
            <person name="Suzuki H."/>
            <person name="Ikenoya M."/>
            <person name="Ikeda H."/>
            <person name="Yamashita A."/>
            <person name="Hattori M."/>
            <person name="Horinouchi S."/>
        </authorList>
    </citation>
    <scope>NUCLEOTIDE SEQUENCE [LARGE SCALE GENOMIC DNA]</scope>
    <source>
        <strain evidence="3">JCM 4626 / NBRC 13350</strain>
    </source>
</reference>
<dbReference type="Proteomes" id="UP000001685">
    <property type="component" value="Chromosome"/>
</dbReference>
<evidence type="ECO:0000256" key="1">
    <source>
        <dbReference type="SAM" id="MobiDB-lite"/>
    </source>
</evidence>
<name>B1VWF2_STRGG</name>
<sequence length="80" mass="8520">MPTRRRPGAVPRTAPAPAGAHGRSGRRMTAARSTSREVAAPEDGSDSGRGLLIVDALADRWAVLDRNPGKTVRAELDLLY</sequence>
<gene>
    <name evidence="2" type="ordered locus">SGR_1449</name>
</gene>
<feature type="region of interest" description="Disordered" evidence="1">
    <location>
        <begin position="1"/>
        <end position="49"/>
    </location>
</feature>
<dbReference type="HOGENOM" id="CLU_2588214_0_0_11"/>
<dbReference type="Gene3D" id="3.30.565.10">
    <property type="entry name" value="Histidine kinase-like ATPase, C-terminal domain"/>
    <property type="match status" value="1"/>
</dbReference>
<evidence type="ECO:0008006" key="4">
    <source>
        <dbReference type="Google" id="ProtNLM"/>
    </source>
</evidence>